<name>A0A1G7IZM2_9RHOB</name>
<dbReference type="EMBL" id="FNAT01000008">
    <property type="protein sequence ID" value="SDF18004.1"/>
    <property type="molecule type" value="Genomic_DNA"/>
</dbReference>
<protein>
    <submittedName>
        <fullName evidence="1">Glycosyltransferase involved in cell wall bisynthesis</fullName>
    </submittedName>
</protein>
<keyword evidence="2" id="KW-1185">Reference proteome</keyword>
<dbReference type="AlphaFoldDB" id="A0A1G7IZM2"/>
<reference evidence="2" key="1">
    <citation type="submission" date="2016-10" db="EMBL/GenBank/DDBJ databases">
        <authorList>
            <person name="Varghese N."/>
            <person name="Submissions S."/>
        </authorList>
    </citation>
    <scope>NUCLEOTIDE SEQUENCE [LARGE SCALE GENOMIC DNA]</scope>
    <source>
        <strain evidence="2">DSM 21424</strain>
    </source>
</reference>
<keyword evidence="1" id="KW-0808">Transferase</keyword>
<evidence type="ECO:0000313" key="2">
    <source>
        <dbReference type="Proteomes" id="UP000198922"/>
    </source>
</evidence>
<gene>
    <name evidence="1" type="ORF">SAMN04488567_3585</name>
</gene>
<sequence>MSDTNAASDRAVLVVGRRLDDLRSGNGQYLVAYLEACRRAGWRSRLLFAPRRAFGNLAWARVAPEIAALVEGVDWPGAVRIGGLYVSTAPVVWARMARRLWREAAGRLRGRRQRAPPSLLGAELDPREAAETADWLRRRPAGLLTAEYSSLAPLLDGQGAARRAVLLHDLFALRAESFAARGLPPDHAAPSLAEEAGRCRAATLLIHASRVEEARLRPLLPQAEHVWLPPAIPRDGASPTLRDRIAPPAALFLGTDHAGNRAALELLRRRVWPGVRRQRPEAVLRVAGSIAAALSPAEAAAEGIEPLGPVADLATLGGPDAIGLAPMELRSGVPIKVVDYLALGMPVVASAGTLDAFGPALDGLVIEAADDADYAAVVARLLSDPRERRCRAAAAAQLAGRLSPEGLVAALRR</sequence>
<dbReference type="Proteomes" id="UP000198922">
    <property type="component" value="Unassembled WGS sequence"/>
</dbReference>
<proteinExistence type="predicted"/>
<evidence type="ECO:0000313" key="1">
    <source>
        <dbReference type="EMBL" id="SDF18004.1"/>
    </source>
</evidence>
<dbReference type="STRING" id="521013.SAMN04488567_3585"/>
<dbReference type="RefSeq" id="WP_110559025.1">
    <property type="nucleotide sequence ID" value="NZ_FNAT01000008.1"/>
</dbReference>
<dbReference type="Gene3D" id="3.40.50.2000">
    <property type="entry name" value="Glycogen Phosphorylase B"/>
    <property type="match status" value="1"/>
</dbReference>
<dbReference type="GO" id="GO:0016740">
    <property type="term" value="F:transferase activity"/>
    <property type="evidence" value="ECO:0007669"/>
    <property type="project" value="UniProtKB-KW"/>
</dbReference>
<dbReference type="Pfam" id="PF13692">
    <property type="entry name" value="Glyco_trans_1_4"/>
    <property type="match status" value="1"/>
</dbReference>
<accession>A0A1G7IZM2</accession>
<dbReference type="SUPFAM" id="SSF53756">
    <property type="entry name" value="UDP-Glycosyltransferase/glycogen phosphorylase"/>
    <property type="match status" value="1"/>
</dbReference>
<organism evidence="1 2">
    <name type="scientific">Limimaricola pyoseonensis</name>
    <dbReference type="NCBI Taxonomy" id="521013"/>
    <lineage>
        <taxon>Bacteria</taxon>
        <taxon>Pseudomonadati</taxon>
        <taxon>Pseudomonadota</taxon>
        <taxon>Alphaproteobacteria</taxon>
        <taxon>Rhodobacterales</taxon>
        <taxon>Paracoccaceae</taxon>
        <taxon>Limimaricola</taxon>
    </lineage>
</organism>
<dbReference type="OrthoDB" id="9783791at2"/>